<feature type="transmembrane region" description="Helical" evidence="7">
    <location>
        <begin position="348"/>
        <end position="367"/>
    </location>
</feature>
<protein>
    <submittedName>
        <fullName evidence="8">ABC transporter permease</fullName>
    </submittedName>
    <submittedName>
        <fullName evidence="9">Simple sugar transport system permease protein</fullName>
    </submittedName>
</protein>
<organism evidence="9 11">
    <name type="scientific">Frigoribacterium faeni</name>
    <dbReference type="NCBI Taxonomy" id="145483"/>
    <lineage>
        <taxon>Bacteria</taxon>
        <taxon>Bacillati</taxon>
        <taxon>Actinomycetota</taxon>
        <taxon>Actinomycetes</taxon>
        <taxon>Micrococcales</taxon>
        <taxon>Microbacteriaceae</taxon>
        <taxon>Frigoribacterium</taxon>
    </lineage>
</organism>
<dbReference type="EMBL" id="JACGWW010000002">
    <property type="protein sequence ID" value="MBA8813106.1"/>
    <property type="molecule type" value="Genomic_DNA"/>
</dbReference>
<evidence type="ECO:0000313" key="9">
    <source>
        <dbReference type="EMBL" id="MBA8813106.1"/>
    </source>
</evidence>
<name>A0A7W3JHY0_9MICO</name>
<keyword evidence="9" id="KW-0762">Sugar transport</keyword>
<comment type="subcellular location">
    <subcellularLocation>
        <location evidence="1">Cell membrane</location>
        <topology evidence="1">Multi-pass membrane protein</topology>
    </subcellularLocation>
</comment>
<dbReference type="CDD" id="cd06580">
    <property type="entry name" value="TM_PBP1_transp_TpRbsC_like"/>
    <property type="match status" value="1"/>
</dbReference>
<feature type="transmembrane region" description="Helical" evidence="7">
    <location>
        <begin position="228"/>
        <end position="247"/>
    </location>
</feature>
<dbReference type="PANTHER" id="PTHR43370">
    <property type="entry name" value="SUGAR ABC TRANSPORTER INTEGRAL MEMBRANE PROTEIN-RELATED"/>
    <property type="match status" value="1"/>
</dbReference>
<dbReference type="Pfam" id="PF02653">
    <property type="entry name" value="BPD_transp_2"/>
    <property type="match status" value="1"/>
</dbReference>
<dbReference type="OrthoDB" id="9792579at2"/>
<proteinExistence type="predicted"/>
<feature type="transmembrane region" description="Helical" evidence="7">
    <location>
        <begin position="142"/>
        <end position="162"/>
    </location>
</feature>
<gene>
    <name evidence="9" type="ORF">FB463_001355</name>
    <name evidence="8" type="ORF">FFA01_17190</name>
</gene>
<evidence type="ECO:0000256" key="7">
    <source>
        <dbReference type="SAM" id="Phobius"/>
    </source>
</evidence>
<dbReference type="InterPro" id="IPR001851">
    <property type="entry name" value="ABC_transp_permease"/>
</dbReference>
<feature type="transmembrane region" description="Helical" evidence="7">
    <location>
        <begin position="277"/>
        <end position="298"/>
    </location>
</feature>
<comment type="caution">
    <text evidence="9">The sequence shown here is derived from an EMBL/GenBank/DDBJ whole genome shotgun (WGS) entry which is preliminary data.</text>
</comment>
<feature type="transmembrane region" description="Helical" evidence="7">
    <location>
        <begin position="35"/>
        <end position="53"/>
    </location>
</feature>
<evidence type="ECO:0000256" key="2">
    <source>
        <dbReference type="ARBA" id="ARBA00022475"/>
    </source>
</evidence>
<sequence length="439" mass="45307">MTTGPEPLTTVTPSGAEPPRASVARLRPSVRHVRAALRWTLLGLGLLILARYLADAPGITASSTWGSALRLTVPIALVAMGGLFSERAGVINVGLEGMMIGGTWTAGLFGAIAGPWAALAGGVVGGLVFGVLMAVLCIEMGINQLIVGVSINVIAAAVARFFSDIVFSGMEGGTIARSPRIGADVPHLSLPFVSGGLGTPDLSRTMEGSDLPVVAQIGGLLGGLTRDVSLAAVIGLLVIPIVAWILWKTPFGLRWRAAGEEPAALQALGGSVHRTRWIAVLVGSGLAGFAGGYLTLISQGYIENQTAGRGFIGLATLIFGNWTPSGVFFGASLFGISDAVGIGRPETLRALVFVLAVVFAVLGLVRLRRVVPGRRLREGLPPLVVGVVLLVVFVAVPLPAAISSATPYVVTLAVLVVAGTRMRPPAALGRLVPRRTRRS</sequence>
<dbReference type="PANTHER" id="PTHR43370:SF1">
    <property type="entry name" value="GUANOSINE ABC TRANSPORTER PERMEASE PROTEIN NUPQ"/>
    <property type="match status" value="1"/>
</dbReference>
<dbReference type="GO" id="GO:0022857">
    <property type="term" value="F:transmembrane transporter activity"/>
    <property type="evidence" value="ECO:0007669"/>
    <property type="project" value="InterPro"/>
</dbReference>
<evidence type="ECO:0000256" key="3">
    <source>
        <dbReference type="ARBA" id="ARBA00022692"/>
    </source>
</evidence>
<dbReference type="Proteomes" id="UP000522688">
    <property type="component" value="Unassembled WGS sequence"/>
</dbReference>
<accession>A0A7W3JHY0</accession>
<feature type="region of interest" description="Disordered" evidence="6">
    <location>
        <begin position="1"/>
        <end position="20"/>
    </location>
</feature>
<evidence type="ECO:0000313" key="11">
    <source>
        <dbReference type="Proteomes" id="UP000522688"/>
    </source>
</evidence>
<evidence type="ECO:0000256" key="6">
    <source>
        <dbReference type="SAM" id="MobiDB-lite"/>
    </source>
</evidence>
<evidence type="ECO:0000313" key="8">
    <source>
        <dbReference type="EMBL" id="GEK83410.1"/>
    </source>
</evidence>
<feature type="transmembrane region" description="Helical" evidence="7">
    <location>
        <begin position="65"/>
        <end position="85"/>
    </location>
</feature>
<evidence type="ECO:0000256" key="4">
    <source>
        <dbReference type="ARBA" id="ARBA00022989"/>
    </source>
</evidence>
<evidence type="ECO:0000256" key="1">
    <source>
        <dbReference type="ARBA" id="ARBA00004651"/>
    </source>
</evidence>
<keyword evidence="9" id="KW-0813">Transport</keyword>
<keyword evidence="3 7" id="KW-0812">Transmembrane</keyword>
<keyword evidence="4 7" id="KW-1133">Transmembrane helix</keyword>
<dbReference type="RefSeq" id="WP_146855049.1">
    <property type="nucleotide sequence ID" value="NZ_BAAAHR010000002.1"/>
</dbReference>
<evidence type="ECO:0000313" key="10">
    <source>
        <dbReference type="Proteomes" id="UP000321154"/>
    </source>
</evidence>
<keyword evidence="10" id="KW-1185">Reference proteome</keyword>
<feature type="transmembrane region" description="Helical" evidence="7">
    <location>
        <begin position="379"/>
        <end position="402"/>
    </location>
</feature>
<evidence type="ECO:0000256" key="5">
    <source>
        <dbReference type="ARBA" id="ARBA00023136"/>
    </source>
</evidence>
<dbReference type="EMBL" id="BJUV01000015">
    <property type="protein sequence ID" value="GEK83410.1"/>
    <property type="molecule type" value="Genomic_DNA"/>
</dbReference>
<dbReference type="GO" id="GO:0005886">
    <property type="term" value="C:plasma membrane"/>
    <property type="evidence" value="ECO:0007669"/>
    <property type="project" value="UniProtKB-SubCell"/>
</dbReference>
<feature type="compositionally biased region" description="Polar residues" evidence="6">
    <location>
        <begin position="1"/>
        <end position="13"/>
    </location>
</feature>
<keyword evidence="2" id="KW-1003">Cell membrane</keyword>
<feature type="transmembrane region" description="Helical" evidence="7">
    <location>
        <begin position="310"/>
        <end position="336"/>
    </location>
</feature>
<reference evidence="8 10" key="1">
    <citation type="submission" date="2019-07" db="EMBL/GenBank/DDBJ databases">
        <title>Whole genome shotgun sequence of Frigoribacterium faeni NBRC 103066.</title>
        <authorList>
            <person name="Hosoyama A."/>
            <person name="Uohara A."/>
            <person name="Ohji S."/>
            <person name="Ichikawa N."/>
        </authorList>
    </citation>
    <scope>NUCLEOTIDE SEQUENCE [LARGE SCALE GENOMIC DNA]</scope>
    <source>
        <strain evidence="8 10">NBRC 103066</strain>
    </source>
</reference>
<dbReference type="AlphaFoldDB" id="A0A7W3JHY0"/>
<dbReference type="Proteomes" id="UP000321154">
    <property type="component" value="Unassembled WGS sequence"/>
</dbReference>
<feature type="transmembrane region" description="Helical" evidence="7">
    <location>
        <begin position="106"/>
        <end position="136"/>
    </location>
</feature>
<reference evidence="9 11" key="2">
    <citation type="submission" date="2020-07" db="EMBL/GenBank/DDBJ databases">
        <title>Sequencing the genomes of 1000 actinobacteria strains.</title>
        <authorList>
            <person name="Klenk H.-P."/>
        </authorList>
    </citation>
    <scope>NUCLEOTIDE SEQUENCE [LARGE SCALE GENOMIC DNA]</scope>
    <source>
        <strain evidence="9 11">DSM 10309</strain>
    </source>
</reference>
<keyword evidence="5 7" id="KW-0472">Membrane</keyword>